<dbReference type="KEGG" id="bfo:118418569"/>
<evidence type="ECO:0000256" key="3">
    <source>
        <dbReference type="ARBA" id="ARBA00008940"/>
    </source>
</evidence>
<protein>
    <submittedName>
        <fullName evidence="10">Cyclin-D1-binding protein 1 homolog isoform X1</fullName>
    </submittedName>
</protein>
<comment type="similarity">
    <text evidence="3">Belongs to the CCNDBP1 family.</text>
</comment>
<proteinExistence type="inferred from homology"/>
<dbReference type="OMA" id="HEATKFC"/>
<evidence type="ECO:0000256" key="4">
    <source>
        <dbReference type="ARBA" id="ARBA00022490"/>
    </source>
</evidence>
<evidence type="ECO:0000256" key="6">
    <source>
        <dbReference type="ARBA" id="ARBA00023306"/>
    </source>
</evidence>
<name>A0A9J7LF44_BRAFL</name>
<feature type="domain" description="Cyclin-D1-binding protein 1-like N-terminal" evidence="7">
    <location>
        <begin position="63"/>
        <end position="202"/>
    </location>
</feature>
<dbReference type="FunFam" id="1.20.1420.10:FF:000020">
    <property type="entry name" value="Putative cyclin-d1-binding protein 1 log isoform 2"/>
    <property type="match status" value="1"/>
</dbReference>
<dbReference type="InterPro" id="IPR049318">
    <property type="entry name" value="GCIP_C"/>
</dbReference>
<keyword evidence="6" id="KW-0131">Cell cycle</keyword>
<dbReference type="Proteomes" id="UP000001554">
    <property type="component" value="Chromosome 6"/>
</dbReference>
<dbReference type="Pfam" id="PF20936">
    <property type="entry name" value="GCIP_C"/>
    <property type="match status" value="1"/>
</dbReference>
<dbReference type="InterPro" id="IPR026907">
    <property type="entry name" value="GCIP-like"/>
</dbReference>
<dbReference type="FunFam" id="1.20.1410.10:FF:000005">
    <property type="entry name" value="cyclin-D1-binding protein 1"/>
    <property type="match status" value="1"/>
</dbReference>
<dbReference type="PANTHER" id="PTHR15492:SF1">
    <property type="entry name" value="CYCLIN-D1-BINDING PROTEIN 1"/>
    <property type="match status" value="1"/>
</dbReference>
<evidence type="ECO:0000256" key="2">
    <source>
        <dbReference type="ARBA" id="ARBA00004496"/>
    </source>
</evidence>
<keyword evidence="5" id="KW-0539">Nucleus</keyword>
<dbReference type="InterPro" id="IPR049317">
    <property type="entry name" value="GCIP-like_N"/>
</dbReference>
<dbReference type="AlphaFoldDB" id="A0A9J7LF44"/>
<keyword evidence="9" id="KW-1185">Reference proteome</keyword>
<dbReference type="RefSeq" id="XP_035680453.1">
    <property type="nucleotide sequence ID" value="XM_035824560.1"/>
</dbReference>
<dbReference type="PANTHER" id="PTHR15492">
    <property type="entry name" value="CYCLIN D1-BINDING PROTEIN 1"/>
    <property type="match status" value="1"/>
</dbReference>
<dbReference type="Pfam" id="PF13324">
    <property type="entry name" value="GCIP_N"/>
    <property type="match status" value="1"/>
</dbReference>
<evidence type="ECO:0000313" key="10">
    <source>
        <dbReference type="RefSeq" id="XP_035680453.1"/>
    </source>
</evidence>
<sequence length="358" mass="39602">MTPRDCITENMAAAMDEKMSENVSNQLDSLHSNLKLVTEQLKEGESRRQPQDDFNLPTFWERLGATFKVMSHEATKMCLMFSKPPVPSEEESKSLIEGVEKSVLAMVSTFCSLPKDQGMTLRKSVQLSVMSVVDELQDLVNQIIKNVGKGSSAQLFATGSVWECCDHFSRLPKDNKEAVLLIIRNTSSLVQDALQEIEEARDNDAGITSLDQLQIEDSEHPDNREQCWTESDKALMAPCLGLVKATKACLKKISGAVKTCGKCDTLERIAQLDDTADVVNQTSPHVDDTVLSLYPPMDHSAVRTNALALSGVLKNALDMAKSSHFTSEADSSWLQFLQNAVDHNIDKVRNLTQDHNSS</sequence>
<evidence type="ECO:0000259" key="8">
    <source>
        <dbReference type="Pfam" id="PF20936"/>
    </source>
</evidence>
<dbReference type="OrthoDB" id="41588at2759"/>
<comment type="subcellular location">
    <subcellularLocation>
        <location evidence="2">Cytoplasm</location>
    </subcellularLocation>
    <subcellularLocation>
        <location evidence="1">Nucleus</location>
    </subcellularLocation>
</comment>
<dbReference type="Gene3D" id="1.20.1410.10">
    <property type="entry name" value="I/LWEQ domain"/>
    <property type="match status" value="1"/>
</dbReference>
<accession>A0A9J7LF44</accession>
<organism evidence="9 10">
    <name type="scientific">Branchiostoma floridae</name>
    <name type="common">Florida lancelet</name>
    <name type="synonym">Amphioxus</name>
    <dbReference type="NCBI Taxonomy" id="7739"/>
    <lineage>
        <taxon>Eukaryota</taxon>
        <taxon>Metazoa</taxon>
        <taxon>Chordata</taxon>
        <taxon>Cephalochordata</taxon>
        <taxon>Leptocardii</taxon>
        <taxon>Amphioxiformes</taxon>
        <taxon>Branchiostomatidae</taxon>
        <taxon>Branchiostoma</taxon>
    </lineage>
</organism>
<reference evidence="10" key="2">
    <citation type="submission" date="2025-08" db="UniProtKB">
        <authorList>
            <consortium name="RefSeq"/>
        </authorList>
    </citation>
    <scope>IDENTIFICATION</scope>
    <source>
        <strain evidence="10">S238N-H82</strain>
        <tissue evidence="10">Testes</tissue>
    </source>
</reference>
<evidence type="ECO:0000256" key="5">
    <source>
        <dbReference type="ARBA" id="ARBA00023242"/>
    </source>
</evidence>
<feature type="domain" description="Cyclin-D1-binding protein 1-like C-terminal" evidence="8">
    <location>
        <begin position="217"/>
        <end position="317"/>
    </location>
</feature>
<dbReference type="GO" id="GO:0005634">
    <property type="term" value="C:nucleus"/>
    <property type="evidence" value="ECO:0000318"/>
    <property type="project" value="GO_Central"/>
</dbReference>
<dbReference type="GO" id="GO:0005737">
    <property type="term" value="C:cytoplasm"/>
    <property type="evidence" value="ECO:0007669"/>
    <property type="project" value="UniProtKB-SubCell"/>
</dbReference>
<evidence type="ECO:0000256" key="1">
    <source>
        <dbReference type="ARBA" id="ARBA00004123"/>
    </source>
</evidence>
<reference evidence="9" key="1">
    <citation type="journal article" date="2020" name="Nat. Ecol. Evol.">
        <title>Deeply conserved synteny resolves early events in vertebrate evolution.</title>
        <authorList>
            <person name="Simakov O."/>
            <person name="Marletaz F."/>
            <person name="Yue J.X."/>
            <person name="O'Connell B."/>
            <person name="Jenkins J."/>
            <person name="Brandt A."/>
            <person name="Calef R."/>
            <person name="Tung C.H."/>
            <person name="Huang T.K."/>
            <person name="Schmutz J."/>
            <person name="Satoh N."/>
            <person name="Yu J.K."/>
            <person name="Putnam N.H."/>
            <person name="Green R.E."/>
            <person name="Rokhsar D.S."/>
        </authorList>
    </citation>
    <scope>NUCLEOTIDE SEQUENCE [LARGE SCALE GENOMIC DNA]</scope>
    <source>
        <strain evidence="9">S238N-H82</strain>
    </source>
</reference>
<dbReference type="Gene3D" id="1.20.1420.10">
    <property type="entry name" value="Talin, central domain"/>
    <property type="match status" value="1"/>
</dbReference>
<keyword evidence="4" id="KW-0963">Cytoplasm</keyword>
<gene>
    <name evidence="10" type="primary">LOC118418569</name>
</gene>
<evidence type="ECO:0000259" key="7">
    <source>
        <dbReference type="Pfam" id="PF13324"/>
    </source>
</evidence>
<dbReference type="GeneID" id="118418569"/>
<evidence type="ECO:0000313" key="9">
    <source>
        <dbReference type="Proteomes" id="UP000001554"/>
    </source>
</evidence>